<feature type="domain" description="HTH araC/xylS-type" evidence="5">
    <location>
        <begin position="276"/>
        <end position="378"/>
    </location>
</feature>
<proteinExistence type="predicted"/>
<dbReference type="RefSeq" id="WP_093918518.1">
    <property type="nucleotide sequence ID" value="NZ_FONW01000001.1"/>
</dbReference>
<feature type="transmembrane region" description="Helical" evidence="4">
    <location>
        <begin position="141"/>
        <end position="169"/>
    </location>
</feature>
<evidence type="ECO:0000256" key="4">
    <source>
        <dbReference type="SAM" id="Phobius"/>
    </source>
</evidence>
<keyword evidence="4" id="KW-0812">Transmembrane</keyword>
<dbReference type="Proteomes" id="UP000198964">
    <property type="component" value="Unassembled WGS sequence"/>
</dbReference>
<dbReference type="PANTHER" id="PTHR43280">
    <property type="entry name" value="ARAC-FAMILY TRANSCRIPTIONAL REGULATOR"/>
    <property type="match status" value="1"/>
</dbReference>
<dbReference type="InterPro" id="IPR018062">
    <property type="entry name" value="HTH_AraC-typ_CS"/>
</dbReference>
<feature type="transmembrane region" description="Helical" evidence="4">
    <location>
        <begin position="6"/>
        <end position="25"/>
    </location>
</feature>
<accession>A0A1I2CSC7</accession>
<gene>
    <name evidence="6" type="ORF">SAMN05216283_101813</name>
</gene>
<keyword evidence="3" id="KW-0804">Transcription</keyword>
<feature type="transmembrane region" description="Helical" evidence="4">
    <location>
        <begin position="37"/>
        <end position="56"/>
    </location>
</feature>
<dbReference type="EMBL" id="FONW01000001">
    <property type="protein sequence ID" value="SFE71072.1"/>
    <property type="molecule type" value="Genomic_DNA"/>
</dbReference>
<dbReference type="GO" id="GO:0003700">
    <property type="term" value="F:DNA-binding transcription factor activity"/>
    <property type="evidence" value="ECO:0007669"/>
    <property type="project" value="InterPro"/>
</dbReference>
<evidence type="ECO:0000259" key="5">
    <source>
        <dbReference type="PROSITE" id="PS01124"/>
    </source>
</evidence>
<dbReference type="InterPro" id="IPR009057">
    <property type="entry name" value="Homeodomain-like_sf"/>
</dbReference>
<reference evidence="6 7" key="1">
    <citation type="submission" date="2016-10" db="EMBL/GenBank/DDBJ databases">
        <authorList>
            <person name="de Groot N.N."/>
        </authorList>
    </citation>
    <scope>NUCLEOTIDE SEQUENCE [LARGE SCALE GENOMIC DNA]</scope>
    <source>
        <strain evidence="6 7">CGMCC 1.9156</strain>
    </source>
</reference>
<keyword evidence="4" id="KW-0472">Membrane</keyword>
<dbReference type="PANTHER" id="PTHR43280:SF29">
    <property type="entry name" value="ARAC-FAMILY TRANSCRIPTIONAL REGULATOR"/>
    <property type="match status" value="1"/>
</dbReference>
<evidence type="ECO:0000256" key="1">
    <source>
        <dbReference type="ARBA" id="ARBA00023015"/>
    </source>
</evidence>
<dbReference type="Pfam" id="PF12833">
    <property type="entry name" value="HTH_18"/>
    <property type="match status" value="1"/>
</dbReference>
<evidence type="ECO:0000313" key="7">
    <source>
        <dbReference type="Proteomes" id="UP000198964"/>
    </source>
</evidence>
<dbReference type="PROSITE" id="PS00041">
    <property type="entry name" value="HTH_ARAC_FAMILY_1"/>
    <property type="match status" value="1"/>
</dbReference>
<feature type="transmembrane region" description="Helical" evidence="4">
    <location>
        <begin position="62"/>
        <end position="81"/>
    </location>
</feature>
<feature type="transmembrane region" description="Helical" evidence="4">
    <location>
        <begin position="97"/>
        <end position="114"/>
    </location>
</feature>
<evidence type="ECO:0000256" key="3">
    <source>
        <dbReference type="ARBA" id="ARBA00023163"/>
    </source>
</evidence>
<evidence type="ECO:0000256" key="2">
    <source>
        <dbReference type="ARBA" id="ARBA00023125"/>
    </source>
</evidence>
<feature type="transmembrane region" description="Helical" evidence="4">
    <location>
        <begin position="217"/>
        <end position="235"/>
    </location>
</feature>
<feature type="transmembrane region" description="Helical" evidence="4">
    <location>
        <begin position="190"/>
        <end position="211"/>
    </location>
</feature>
<protein>
    <submittedName>
        <fullName evidence="6">Helix-turn-helix domain-containing protein</fullName>
    </submittedName>
</protein>
<dbReference type="InterPro" id="IPR018060">
    <property type="entry name" value="HTH_AraC"/>
</dbReference>
<keyword evidence="2" id="KW-0238">DNA-binding</keyword>
<dbReference type="SUPFAM" id="SSF46689">
    <property type="entry name" value="Homeodomain-like"/>
    <property type="match status" value="1"/>
</dbReference>
<name>A0A1I2CSC7_9BACT</name>
<dbReference type="AlphaFoldDB" id="A0A1I2CSC7"/>
<keyword evidence="7" id="KW-1185">Reference proteome</keyword>
<dbReference type="STRING" id="655355.SAMN05216283_101813"/>
<keyword evidence="1" id="KW-0805">Transcription regulation</keyword>
<dbReference type="GO" id="GO:0043565">
    <property type="term" value="F:sequence-specific DNA binding"/>
    <property type="evidence" value="ECO:0007669"/>
    <property type="project" value="InterPro"/>
</dbReference>
<dbReference type="Gene3D" id="1.10.10.60">
    <property type="entry name" value="Homeodomain-like"/>
    <property type="match status" value="1"/>
</dbReference>
<dbReference type="SMART" id="SM00342">
    <property type="entry name" value="HTH_ARAC"/>
    <property type="match status" value="1"/>
</dbReference>
<dbReference type="PROSITE" id="PS01124">
    <property type="entry name" value="HTH_ARAC_FAMILY_2"/>
    <property type="match status" value="1"/>
</dbReference>
<sequence>MNAQTAILFIIFILYFSFSIILFYVSKKLKKKGLSYLYINFMIKAAHVLPPVLFFFHLDITYAAYITAPLKVSLLPLYYLYLKKLRDPDKRLKKSEYLHLLPTLAELILSLAVAPNHSKEIMYGIDYESTRYMEMFIENNFYYNLLSVSARIIGFTQAFVYTFLIYFLYKQYSVAMRNEVSEINNRNLKWIGQTAVIFGIECIFAGIDLFGLYTNQLMFIISFLYLIFFGFYFFVHSLIQPDISFIGESLSSIQKKTVRNEQNELAPEDCLPKNDRFLEQFNQRQLYLEKDLTLQKLSDELGIAKYKITSIIKNAGYKNFYDFVNRHRINHSIKLLEELPSSYSLESVGVDSGFKGRSTFYRVFKEVTGETPSNFVKNQR</sequence>
<organism evidence="6 7">
    <name type="scientific">Sunxiuqinia elliptica</name>
    <dbReference type="NCBI Taxonomy" id="655355"/>
    <lineage>
        <taxon>Bacteria</taxon>
        <taxon>Pseudomonadati</taxon>
        <taxon>Bacteroidota</taxon>
        <taxon>Bacteroidia</taxon>
        <taxon>Marinilabiliales</taxon>
        <taxon>Prolixibacteraceae</taxon>
        <taxon>Sunxiuqinia</taxon>
    </lineage>
</organism>
<evidence type="ECO:0000313" key="6">
    <source>
        <dbReference type="EMBL" id="SFE71072.1"/>
    </source>
</evidence>
<keyword evidence="4" id="KW-1133">Transmembrane helix</keyword>